<dbReference type="EMBL" id="BARS01038615">
    <property type="protein sequence ID" value="GAG24636.1"/>
    <property type="molecule type" value="Genomic_DNA"/>
</dbReference>
<feature type="non-terminal residue" evidence="1">
    <location>
        <position position="50"/>
    </location>
</feature>
<comment type="caution">
    <text evidence="1">The sequence shown here is derived from an EMBL/GenBank/DDBJ whole genome shotgun (WGS) entry which is preliminary data.</text>
</comment>
<dbReference type="AlphaFoldDB" id="X0XI61"/>
<sequence length="50" mass="5369">MGSVPNLEMYRSDNPAVEIGTEGNPIDLGLCNAGETTPLPYDILLYNDKG</sequence>
<gene>
    <name evidence="1" type="ORF">S01H1_59069</name>
</gene>
<accession>X0XI61</accession>
<proteinExistence type="predicted"/>
<reference evidence="1" key="1">
    <citation type="journal article" date="2014" name="Front. Microbiol.">
        <title>High frequency of phylogenetically diverse reductive dehalogenase-homologous genes in deep subseafloor sedimentary metagenomes.</title>
        <authorList>
            <person name="Kawai M."/>
            <person name="Futagami T."/>
            <person name="Toyoda A."/>
            <person name="Takaki Y."/>
            <person name="Nishi S."/>
            <person name="Hori S."/>
            <person name="Arai W."/>
            <person name="Tsubouchi T."/>
            <person name="Morono Y."/>
            <person name="Uchiyama I."/>
            <person name="Ito T."/>
            <person name="Fujiyama A."/>
            <person name="Inagaki F."/>
            <person name="Takami H."/>
        </authorList>
    </citation>
    <scope>NUCLEOTIDE SEQUENCE</scope>
    <source>
        <strain evidence="1">Expedition CK06-06</strain>
    </source>
</reference>
<protein>
    <submittedName>
        <fullName evidence="1">Uncharacterized protein</fullName>
    </submittedName>
</protein>
<evidence type="ECO:0000313" key="1">
    <source>
        <dbReference type="EMBL" id="GAG24636.1"/>
    </source>
</evidence>
<organism evidence="1">
    <name type="scientific">marine sediment metagenome</name>
    <dbReference type="NCBI Taxonomy" id="412755"/>
    <lineage>
        <taxon>unclassified sequences</taxon>
        <taxon>metagenomes</taxon>
        <taxon>ecological metagenomes</taxon>
    </lineage>
</organism>
<name>X0XI61_9ZZZZ</name>